<proteinExistence type="inferred from homology"/>
<dbReference type="Gene3D" id="3.40.50.720">
    <property type="entry name" value="NAD(P)-binding Rossmann-like Domain"/>
    <property type="match status" value="1"/>
</dbReference>
<comment type="similarity">
    <text evidence="1">Belongs to the short-chain dehydrogenases/reductases (SDR) family.</text>
</comment>
<dbReference type="Proteomes" id="UP001500689">
    <property type="component" value="Unassembled WGS sequence"/>
</dbReference>
<evidence type="ECO:0000313" key="5">
    <source>
        <dbReference type="Proteomes" id="UP001500689"/>
    </source>
</evidence>
<accession>A0ABP6XN67</accession>
<dbReference type="SUPFAM" id="SSF51735">
    <property type="entry name" value="NAD(P)-binding Rossmann-fold domains"/>
    <property type="match status" value="1"/>
</dbReference>
<name>A0ABP6XN67_9PSEU</name>
<dbReference type="InterPro" id="IPR036291">
    <property type="entry name" value="NAD(P)-bd_dom_sf"/>
</dbReference>
<dbReference type="InterPro" id="IPR020904">
    <property type="entry name" value="Sc_DH/Rdtase_CS"/>
</dbReference>
<feature type="domain" description="Ketoreductase" evidence="3">
    <location>
        <begin position="6"/>
        <end position="188"/>
    </location>
</feature>
<keyword evidence="2" id="KW-0560">Oxidoreductase</keyword>
<organism evidence="4 5">
    <name type="scientific">Amycolatopsis ultiminotia</name>
    <dbReference type="NCBI Taxonomy" id="543629"/>
    <lineage>
        <taxon>Bacteria</taxon>
        <taxon>Bacillati</taxon>
        <taxon>Actinomycetota</taxon>
        <taxon>Actinomycetes</taxon>
        <taxon>Pseudonocardiales</taxon>
        <taxon>Pseudonocardiaceae</taxon>
        <taxon>Amycolatopsis</taxon>
    </lineage>
</organism>
<dbReference type="PROSITE" id="PS00061">
    <property type="entry name" value="ADH_SHORT"/>
    <property type="match status" value="1"/>
</dbReference>
<keyword evidence="5" id="KW-1185">Reference proteome</keyword>
<dbReference type="InterPro" id="IPR002347">
    <property type="entry name" value="SDR_fam"/>
</dbReference>
<dbReference type="PANTHER" id="PTHR43658:SF8">
    <property type="entry name" value="17-BETA-HYDROXYSTEROID DEHYDROGENASE 14-RELATED"/>
    <property type="match status" value="1"/>
</dbReference>
<protein>
    <submittedName>
        <fullName evidence="4">SDR family NAD(P)-dependent oxidoreductase</fullName>
    </submittedName>
</protein>
<reference evidence="5" key="1">
    <citation type="journal article" date="2019" name="Int. J. Syst. Evol. Microbiol.">
        <title>The Global Catalogue of Microorganisms (GCM) 10K type strain sequencing project: providing services to taxonomists for standard genome sequencing and annotation.</title>
        <authorList>
            <consortium name="The Broad Institute Genomics Platform"/>
            <consortium name="The Broad Institute Genome Sequencing Center for Infectious Disease"/>
            <person name="Wu L."/>
            <person name="Ma J."/>
        </authorList>
    </citation>
    <scope>NUCLEOTIDE SEQUENCE [LARGE SCALE GENOMIC DNA]</scope>
    <source>
        <strain evidence="5">JCM 16898</strain>
    </source>
</reference>
<evidence type="ECO:0000259" key="3">
    <source>
        <dbReference type="SMART" id="SM00822"/>
    </source>
</evidence>
<evidence type="ECO:0000313" key="4">
    <source>
        <dbReference type="EMBL" id="GAA3567885.1"/>
    </source>
</evidence>
<dbReference type="PANTHER" id="PTHR43658">
    <property type="entry name" value="SHORT-CHAIN DEHYDROGENASE/REDUCTASE"/>
    <property type="match status" value="1"/>
</dbReference>
<gene>
    <name evidence="4" type="ORF">GCM10022222_59760</name>
</gene>
<evidence type="ECO:0000256" key="1">
    <source>
        <dbReference type="ARBA" id="ARBA00006484"/>
    </source>
</evidence>
<dbReference type="Pfam" id="PF00106">
    <property type="entry name" value="adh_short"/>
    <property type="match status" value="1"/>
</dbReference>
<evidence type="ECO:0000256" key="2">
    <source>
        <dbReference type="ARBA" id="ARBA00023002"/>
    </source>
</evidence>
<comment type="caution">
    <text evidence="4">The sequence shown here is derived from an EMBL/GenBank/DDBJ whole genome shotgun (WGS) entry which is preliminary data.</text>
</comment>
<dbReference type="InterPro" id="IPR057326">
    <property type="entry name" value="KR_dom"/>
</dbReference>
<dbReference type="EMBL" id="BAAAZN010000014">
    <property type="protein sequence ID" value="GAA3567885.1"/>
    <property type="molecule type" value="Genomic_DNA"/>
</dbReference>
<dbReference type="PRINTS" id="PR00081">
    <property type="entry name" value="GDHRDH"/>
</dbReference>
<dbReference type="SMART" id="SM00822">
    <property type="entry name" value="PKS_KR"/>
    <property type="match status" value="1"/>
</dbReference>
<sequence>MQLTGLAAVVTGGASGLGRATADLLVERGAKVVVADLSEPADADTANMRFVASDITDPNGLDAAFDTARSWGLPVRGVVHCAGRGGDRKRILTRDGQPADLAGFAEMLRVNLVGTYNVLRVAAARMCHNEIVDGDRGAVVLTASVAAFDGQIGQTSYAAAKAGIHGLTLPAARDLSSWGIRVNTIAPGVFDTPMLARLRPDIREGIERSVPHPSRLGSPTDFARLAVTVLENGYLNGETIRLDGAVRMAPR</sequence>
<dbReference type="RefSeq" id="WP_344865758.1">
    <property type="nucleotide sequence ID" value="NZ_BAAAZN010000014.1"/>
</dbReference>